<dbReference type="InterPro" id="IPR042243">
    <property type="entry name" value="HypD_1"/>
</dbReference>
<dbReference type="EMBL" id="BART01003182">
    <property type="protein sequence ID" value="GAG72762.1"/>
    <property type="molecule type" value="Genomic_DNA"/>
</dbReference>
<evidence type="ECO:0008006" key="5">
    <source>
        <dbReference type="Google" id="ProtNLM"/>
    </source>
</evidence>
<sequence>TQARFMEFCGGHTVTIFRYGIRQVLPSTIDMVSGPGCPICVTANADLDKAIALSQIQGVIIATFGDMLKVPGSHSSLQEVKANGADVRVVYSTMDALKIAEKDSNKSVVFLGIGFETTAPTIAASVLQAEEKEIRNYYVLSLHKLCPPVIQAILDSGEVKLDGLICPGHVSAIIGSHPWEFIARDYGIPCVVSGFEPLDILQCVDMLVAQIENGESKVEIAYRRGVRPEGNQQALKLMEQVFEPCPAQWRGIEEVPNSGLKLRKEYQRFDAELAFDIDPGPTYEPKGCICGDILRGVKTPADCRLFGKACTPQYPVGPCMVSSEGSCSAYYLYGGGFGG</sequence>
<dbReference type="NCBIfam" id="TIGR00075">
    <property type="entry name" value="hypD"/>
    <property type="match status" value="1"/>
</dbReference>
<dbReference type="GO" id="GO:0070025">
    <property type="term" value="F:carbon monoxide binding"/>
    <property type="evidence" value="ECO:0007669"/>
    <property type="project" value="TreeGrafter"/>
</dbReference>
<dbReference type="GO" id="GO:0051604">
    <property type="term" value="P:protein maturation"/>
    <property type="evidence" value="ECO:0007669"/>
    <property type="project" value="TreeGrafter"/>
</dbReference>
<reference evidence="4" key="1">
    <citation type="journal article" date="2014" name="Front. Microbiol.">
        <title>High frequency of phylogenetically diverse reductive dehalogenase-homologous genes in deep subseafloor sedimentary metagenomes.</title>
        <authorList>
            <person name="Kawai M."/>
            <person name="Futagami T."/>
            <person name="Toyoda A."/>
            <person name="Takaki Y."/>
            <person name="Nishi S."/>
            <person name="Hori S."/>
            <person name="Arai W."/>
            <person name="Tsubouchi T."/>
            <person name="Morono Y."/>
            <person name="Uchiyama I."/>
            <person name="Ito T."/>
            <person name="Fujiyama A."/>
            <person name="Inagaki F."/>
            <person name="Takami H."/>
        </authorList>
    </citation>
    <scope>NUCLEOTIDE SEQUENCE</scope>
    <source>
        <strain evidence="4">Expedition CK06-06</strain>
    </source>
</reference>
<dbReference type="InterPro" id="IPR002780">
    <property type="entry name" value="Hyd_form_HypD"/>
</dbReference>
<dbReference type="Pfam" id="PF01924">
    <property type="entry name" value="HypD"/>
    <property type="match status" value="1"/>
</dbReference>
<keyword evidence="3" id="KW-0408">Iron</keyword>
<dbReference type="InterPro" id="IPR042244">
    <property type="entry name" value="HypD_2_sf"/>
</dbReference>
<dbReference type="Gene3D" id="6.10.20.100">
    <property type="match status" value="1"/>
</dbReference>
<evidence type="ECO:0000256" key="1">
    <source>
        <dbReference type="ARBA" id="ARBA00007888"/>
    </source>
</evidence>
<feature type="non-terminal residue" evidence="4">
    <location>
        <position position="1"/>
    </location>
</feature>
<dbReference type="PIRSF" id="PIRSF005622">
    <property type="entry name" value="Hydrgn_mat_hypD"/>
    <property type="match status" value="1"/>
</dbReference>
<dbReference type="GO" id="GO:0051539">
    <property type="term" value="F:4 iron, 4 sulfur cluster binding"/>
    <property type="evidence" value="ECO:0007669"/>
    <property type="project" value="TreeGrafter"/>
</dbReference>
<keyword evidence="2" id="KW-0479">Metal-binding</keyword>
<comment type="caution">
    <text evidence="4">The sequence shown here is derived from an EMBL/GenBank/DDBJ whole genome shotgun (WGS) entry which is preliminary data.</text>
</comment>
<dbReference type="GO" id="GO:0005506">
    <property type="term" value="F:iron ion binding"/>
    <property type="evidence" value="ECO:0007669"/>
    <property type="project" value="TreeGrafter"/>
</dbReference>
<dbReference type="PANTHER" id="PTHR30149:SF0">
    <property type="entry name" value="HYDROGENASE MATURATION FACTOR HYPD"/>
    <property type="match status" value="1"/>
</dbReference>
<dbReference type="AlphaFoldDB" id="X1AU04"/>
<name>X1AU04_9ZZZZ</name>
<comment type="similarity">
    <text evidence="1">Belongs to the HypD family.</text>
</comment>
<organism evidence="4">
    <name type="scientific">marine sediment metagenome</name>
    <dbReference type="NCBI Taxonomy" id="412755"/>
    <lineage>
        <taxon>unclassified sequences</taxon>
        <taxon>metagenomes</taxon>
        <taxon>ecological metagenomes</taxon>
    </lineage>
</organism>
<dbReference type="PANTHER" id="PTHR30149">
    <property type="entry name" value="HYDROGENASE PROTEIN ASSEMBLY PROTEIN HYPD"/>
    <property type="match status" value="1"/>
</dbReference>
<protein>
    <recommendedName>
        <fullName evidence="5">Hydrogenase formation protein HypD</fullName>
    </recommendedName>
</protein>
<evidence type="ECO:0000256" key="2">
    <source>
        <dbReference type="ARBA" id="ARBA00022723"/>
    </source>
</evidence>
<evidence type="ECO:0000256" key="3">
    <source>
        <dbReference type="ARBA" id="ARBA00023004"/>
    </source>
</evidence>
<proteinExistence type="inferred from homology"/>
<evidence type="ECO:0000313" key="4">
    <source>
        <dbReference type="EMBL" id="GAG72762.1"/>
    </source>
</evidence>
<gene>
    <name evidence="4" type="ORF">S01H4_09007</name>
</gene>
<accession>X1AU04</accession>
<dbReference type="Gene3D" id="3.40.50.11740">
    <property type="entry name" value="HypD, alpha/beta domain 2"/>
    <property type="match status" value="2"/>
</dbReference>